<evidence type="ECO:0000256" key="1">
    <source>
        <dbReference type="SAM" id="SignalP"/>
    </source>
</evidence>
<dbReference type="eggNOG" id="ENOG5033XJD">
    <property type="taxonomic scope" value="Bacteria"/>
</dbReference>
<proteinExistence type="predicted"/>
<reference evidence="2" key="1">
    <citation type="submission" date="2006-10" db="EMBL/GenBank/DDBJ databases">
        <title>Complete sequence of Solibacter usitatus Ellin6076.</title>
        <authorList>
            <consortium name="US DOE Joint Genome Institute"/>
            <person name="Copeland A."/>
            <person name="Lucas S."/>
            <person name="Lapidus A."/>
            <person name="Barry K."/>
            <person name="Detter J.C."/>
            <person name="Glavina del Rio T."/>
            <person name="Hammon N."/>
            <person name="Israni S."/>
            <person name="Dalin E."/>
            <person name="Tice H."/>
            <person name="Pitluck S."/>
            <person name="Thompson L.S."/>
            <person name="Brettin T."/>
            <person name="Bruce D."/>
            <person name="Han C."/>
            <person name="Tapia R."/>
            <person name="Gilna P."/>
            <person name="Schmutz J."/>
            <person name="Larimer F."/>
            <person name="Land M."/>
            <person name="Hauser L."/>
            <person name="Kyrpides N."/>
            <person name="Mikhailova N."/>
            <person name="Janssen P.H."/>
            <person name="Kuske C.R."/>
            <person name="Richardson P."/>
        </authorList>
    </citation>
    <scope>NUCLEOTIDE SEQUENCE</scope>
    <source>
        <strain evidence="2">Ellin6076</strain>
    </source>
</reference>
<accession>Q021E9</accession>
<organism evidence="2">
    <name type="scientific">Solibacter usitatus (strain Ellin6076)</name>
    <dbReference type="NCBI Taxonomy" id="234267"/>
    <lineage>
        <taxon>Bacteria</taxon>
        <taxon>Pseudomonadati</taxon>
        <taxon>Acidobacteriota</taxon>
        <taxon>Terriglobia</taxon>
        <taxon>Bryobacterales</taxon>
        <taxon>Solibacteraceae</taxon>
        <taxon>Candidatus Solibacter</taxon>
    </lineage>
</organism>
<dbReference type="OrthoDB" id="129148at2"/>
<feature type="chain" id="PRO_5004163082" evidence="1">
    <location>
        <begin position="22"/>
        <end position="200"/>
    </location>
</feature>
<sequence length="200" mass="21881" precursor="true">MNRLVWTCAAVWILWAGRAQAQVIEFESNGLKYQTLTRNGVTVMFAIMPQHLREYAILQVAISNGSKAPYVIRPEDFTFVRPDGVVLRAAPARVVVGMLEQKGSASDVIKLVTNYENSIYGNQHLKSTNGYEQRRQSVLAMGSVKLKAAAAASALAMVQTKLMPGESTDGAVFFSIDGKILGPGHIVVRTNTDVFDFTTD</sequence>
<evidence type="ECO:0000313" key="2">
    <source>
        <dbReference type="EMBL" id="ABJ84440.1"/>
    </source>
</evidence>
<gene>
    <name evidence="2" type="ordered locus">Acid_3467</name>
</gene>
<keyword evidence="1" id="KW-0732">Signal</keyword>
<dbReference type="AlphaFoldDB" id="Q021E9"/>
<name>Q021E9_SOLUE</name>
<dbReference type="EMBL" id="CP000473">
    <property type="protein sequence ID" value="ABJ84440.1"/>
    <property type="molecule type" value="Genomic_DNA"/>
</dbReference>
<dbReference type="HOGENOM" id="CLU_1365441_0_0_0"/>
<dbReference type="STRING" id="234267.Acid_3467"/>
<protein>
    <submittedName>
        <fullName evidence="2">Uncharacterized protein</fullName>
    </submittedName>
</protein>
<dbReference type="KEGG" id="sus:Acid_3467"/>
<dbReference type="InParanoid" id="Q021E9"/>
<feature type="signal peptide" evidence="1">
    <location>
        <begin position="1"/>
        <end position="21"/>
    </location>
</feature>